<dbReference type="PANTHER" id="PTHR45138:SF9">
    <property type="entry name" value="DIGUANYLATE CYCLASE DGCM-RELATED"/>
    <property type="match status" value="1"/>
</dbReference>
<keyword evidence="1" id="KW-1133">Transmembrane helix</keyword>
<evidence type="ECO:0000313" key="4">
    <source>
        <dbReference type="Proteomes" id="UP000199183"/>
    </source>
</evidence>
<dbReference type="InterPro" id="IPR000160">
    <property type="entry name" value="GGDEF_dom"/>
</dbReference>
<feature type="transmembrane region" description="Helical" evidence="1">
    <location>
        <begin position="61"/>
        <end position="83"/>
    </location>
</feature>
<feature type="transmembrane region" description="Helical" evidence="1">
    <location>
        <begin position="121"/>
        <end position="139"/>
    </location>
</feature>
<feature type="transmembrane region" description="Helical" evidence="1">
    <location>
        <begin position="35"/>
        <end position="55"/>
    </location>
</feature>
<dbReference type="Proteomes" id="UP000199183">
    <property type="component" value="Unassembled WGS sequence"/>
</dbReference>
<keyword evidence="4" id="KW-1185">Reference proteome</keyword>
<dbReference type="SUPFAM" id="SSF55073">
    <property type="entry name" value="Nucleotide cyclase"/>
    <property type="match status" value="1"/>
</dbReference>
<dbReference type="InterPro" id="IPR043128">
    <property type="entry name" value="Rev_trsase/Diguanyl_cyclase"/>
</dbReference>
<dbReference type="Pfam" id="PF00990">
    <property type="entry name" value="GGDEF"/>
    <property type="match status" value="1"/>
</dbReference>
<gene>
    <name evidence="3" type="ORF">SAMN04489806_2137</name>
</gene>
<dbReference type="PROSITE" id="PS50887">
    <property type="entry name" value="GGDEF"/>
    <property type="match status" value="1"/>
</dbReference>
<reference evidence="3 4" key="1">
    <citation type="submission" date="2016-10" db="EMBL/GenBank/DDBJ databases">
        <authorList>
            <person name="de Groot N.N."/>
        </authorList>
    </citation>
    <scope>NUCLEOTIDE SEQUENCE [LARGE SCALE GENOMIC DNA]</scope>
    <source>
        <strain evidence="3 4">DSM 21799</strain>
    </source>
</reference>
<dbReference type="RefSeq" id="WP_091183765.1">
    <property type="nucleotide sequence ID" value="NZ_FNRY01000001.1"/>
</dbReference>
<dbReference type="InterPro" id="IPR029787">
    <property type="entry name" value="Nucleotide_cyclase"/>
</dbReference>
<dbReference type="EMBL" id="FNRY01000001">
    <property type="protein sequence ID" value="SEB92406.1"/>
    <property type="molecule type" value="Genomic_DNA"/>
</dbReference>
<sequence length="385" mass="40917">MIDTTTVLVMSGLLTIVCTVIFVMNTVFGRLDGVGMYWSAALTFGIVSSLAFAVYGASDDIWWANAVGNPTIVAAMGCIWLGIRTFNGRRSLVWAVYAVAAIVFVATLVDAPADNEWAGAPVSWIGIAGFTLLAAAECFTRRLRHRINGYVLLAATGIEALFYIVRLIVFYTVGADSELFLVWFGTAATTGLTMLLVVAGTLAISMLRIERANEMLESGAYGEIGFSIEGLLDWSHFLRGGADRMKRAGAHGMSSGLVLVSIDSLSEINTAFGREVGDRAVKLLASVLRDTMPPTSIIARETGGKFGVVTTMVDPLEAEATLAGLQNALVERAVDADGGLRLTISVGVATTWVEAPDWDEMYAIASARRAEAVANGGNLVVDGRV</sequence>
<dbReference type="PANTHER" id="PTHR45138">
    <property type="entry name" value="REGULATORY COMPONENTS OF SENSORY TRANSDUCTION SYSTEM"/>
    <property type="match status" value="1"/>
</dbReference>
<feature type="transmembrane region" description="Helical" evidence="1">
    <location>
        <begin position="180"/>
        <end position="207"/>
    </location>
</feature>
<feature type="domain" description="GGDEF" evidence="2">
    <location>
        <begin position="253"/>
        <end position="385"/>
    </location>
</feature>
<dbReference type="STRING" id="640635.SAMN04489806_2137"/>
<keyword evidence="1" id="KW-0472">Membrane</keyword>
<feature type="transmembrane region" description="Helical" evidence="1">
    <location>
        <begin position="6"/>
        <end position="28"/>
    </location>
</feature>
<dbReference type="GO" id="GO:0052621">
    <property type="term" value="F:diguanylate cyclase activity"/>
    <property type="evidence" value="ECO:0007669"/>
    <property type="project" value="TreeGrafter"/>
</dbReference>
<dbReference type="AlphaFoldDB" id="A0A1H4NAW7"/>
<proteinExistence type="predicted"/>
<dbReference type="Gene3D" id="3.30.70.270">
    <property type="match status" value="1"/>
</dbReference>
<dbReference type="CDD" id="cd01949">
    <property type="entry name" value="GGDEF"/>
    <property type="match status" value="1"/>
</dbReference>
<dbReference type="NCBIfam" id="TIGR00254">
    <property type="entry name" value="GGDEF"/>
    <property type="match status" value="1"/>
</dbReference>
<feature type="transmembrane region" description="Helical" evidence="1">
    <location>
        <begin position="151"/>
        <end position="174"/>
    </location>
</feature>
<evidence type="ECO:0000313" key="3">
    <source>
        <dbReference type="EMBL" id="SEB92406.1"/>
    </source>
</evidence>
<dbReference type="SMART" id="SM00267">
    <property type="entry name" value="GGDEF"/>
    <property type="match status" value="1"/>
</dbReference>
<name>A0A1H4NAW7_9MICO</name>
<feature type="transmembrane region" description="Helical" evidence="1">
    <location>
        <begin position="92"/>
        <end position="109"/>
    </location>
</feature>
<dbReference type="InterPro" id="IPR050469">
    <property type="entry name" value="Diguanylate_Cyclase"/>
</dbReference>
<keyword evidence="1" id="KW-0812">Transmembrane</keyword>
<evidence type="ECO:0000256" key="1">
    <source>
        <dbReference type="SAM" id="Phobius"/>
    </source>
</evidence>
<accession>A0A1H4NAW7</accession>
<evidence type="ECO:0000259" key="2">
    <source>
        <dbReference type="PROSITE" id="PS50887"/>
    </source>
</evidence>
<organism evidence="3 4">
    <name type="scientific">Paramicrobacterium humi</name>
    <dbReference type="NCBI Taxonomy" id="640635"/>
    <lineage>
        <taxon>Bacteria</taxon>
        <taxon>Bacillati</taxon>
        <taxon>Actinomycetota</taxon>
        <taxon>Actinomycetes</taxon>
        <taxon>Micrococcales</taxon>
        <taxon>Microbacteriaceae</taxon>
        <taxon>Paramicrobacterium</taxon>
    </lineage>
</organism>
<dbReference type="OrthoDB" id="5115878at2"/>
<protein>
    <submittedName>
        <fullName evidence="3">Diguanylate cyclase (GGDEF) domain-containing protein</fullName>
    </submittedName>
</protein>